<feature type="non-terminal residue" evidence="11">
    <location>
        <position position="1"/>
    </location>
</feature>
<organism evidence="11 12">
    <name type="scientific">Albula glossodonta</name>
    <name type="common">roundjaw bonefish</name>
    <dbReference type="NCBI Taxonomy" id="121402"/>
    <lineage>
        <taxon>Eukaryota</taxon>
        <taxon>Metazoa</taxon>
        <taxon>Chordata</taxon>
        <taxon>Craniata</taxon>
        <taxon>Vertebrata</taxon>
        <taxon>Euteleostomi</taxon>
        <taxon>Actinopterygii</taxon>
        <taxon>Neopterygii</taxon>
        <taxon>Teleostei</taxon>
        <taxon>Albuliformes</taxon>
        <taxon>Albulidae</taxon>
        <taxon>Albula</taxon>
    </lineage>
</organism>
<evidence type="ECO:0000256" key="4">
    <source>
        <dbReference type="ARBA" id="ARBA00022857"/>
    </source>
</evidence>
<evidence type="ECO:0000256" key="6">
    <source>
        <dbReference type="ARBA" id="ARBA00023239"/>
    </source>
</evidence>
<reference evidence="11" key="1">
    <citation type="thesis" date="2021" institute="BYU ScholarsArchive" country="Provo, UT, USA">
        <title>Applications of and Algorithms for Genome Assembly and Genomic Analyses with an Emphasis on Marine Teleosts.</title>
        <authorList>
            <person name="Pickett B.D."/>
        </authorList>
    </citation>
    <scope>NUCLEOTIDE SEQUENCE</scope>
    <source>
        <strain evidence="11">HI-2016</strain>
    </source>
</reference>
<evidence type="ECO:0000256" key="2">
    <source>
        <dbReference type="ARBA" id="ARBA00022741"/>
    </source>
</evidence>
<dbReference type="PANTHER" id="PTHR12592:SF0">
    <property type="entry name" value="ATP-DEPENDENT (S)-NAD(P)H-HYDRATE DEHYDRATASE"/>
    <property type="match status" value="1"/>
</dbReference>
<dbReference type="Proteomes" id="UP000824540">
    <property type="component" value="Unassembled WGS sequence"/>
</dbReference>
<dbReference type="AlphaFoldDB" id="A0A8T2N3J1"/>
<evidence type="ECO:0000256" key="1">
    <source>
        <dbReference type="ARBA" id="ARBA00013249"/>
    </source>
</evidence>
<keyword evidence="2" id="KW-0547">Nucleotide-binding</keyword>
<dbReference type="EMBL" id="JAFBMS010000131">
    <property type="protein sequence ID" value="KAG9335009.1"/>
    <property type="molecule type" value="Genomic_DNA"/>
</dbReference>
<keyword evidence="6" id="KW-0456">Lyase</keyword>
<dbReference type="GO" id="GO:0110051">
    <property type="term" value="P:metabolite repair"/>
    <property type="evidence" value="ECO:0007669"/>
    <property type="project" value="TreeGrafter"/>
</dbReference>
<dbReference type="InterPro" id="IPR029056">
    <property type="entry name" value="Ribokinase-like"/>
</dbReference>
<dbReference type="InterPro" id="IPR000631">
    <property type="entry name" value="CARKD"/>
</dbReference>
<evidence type="ECO:0000313" key="12">
    <source>
        <dbReference type="Proteomes" id="UP000824540"/>
    </source>
</evidence>
<keyword evidence="3" id="KW-0067">ATP-binding</keyword>
<gene>
    <name evidence="11" type="ORF">JZ751_006150</name>
</gene>
<comment type="catalytic activity">
    <reaction evidence="9">
        <text>(6S)-NADHX + ATP = ADP + phosphate + NADH + H(+)</text>
        <dbReference type="Rhea" id="RHEA:19017"/>
        <dbReference type="ChEBI" id="CHEBI:15378"/>
        <dbReference type="ChEBI" id="CHEBI:30616"/>
        <dbReference type="ChEBI" id="CHEBI:43474"/>
        <dbReference type="ChEBI" id="CHEBI:57945"/>
        <dbReference type="ChEBI" id="CHEBI:64074"/>
        <dbReference type="ChEBI" id="CHEBI:456216"/>
        <dbReference type="EC" id="4.2.1.93"/>
    </reaction>
</comment>
<dbReference type="SUPFAM" id="SSF53613">
    <property type="entry name" value="Ribokinase-like"/>
    <property type="match status" value="1"/>
</dbReference>
<evidence type="ECO:0000256" key="5">
    <source>
        <dbReference type="ARBA" id="ARBA00023027"/>
    </source>
</evidence>
<name>A0A8T2N3J1_9TELE</name>
<dbReference type="CDD" id="cd01171">
    <property type="entry name" value="YXKO-related"/>
    <property type="match status" value="1"/>
</dbReference>
<dbReference type="Pfam" id="PF01256">
    <property type="entry name" value="Carb_kinase"/>
    <property type="match status" value="2"/>
</dbReference>
<protein>
    <recommendedName>
        <fullName evidence="1">ATP-dependent NAD(P)H-hydrate dehydratase</fullName>
        <ecNumber evidence="1">4.2.1.93</ecNumber>
    </recommendedName>
    <alternativeName>
        <fullName evidence="7">NAD(P)HX dehydratase</fullName>
    </alternativeName>
</protein>
<keyword evidence="5" id="KW-0520">NAD</keyword>
<dbReference type="Gene3D" id="3.40.1190.20">
    <property type="match status" value="2"/>
</dbReference>
<evidence type="ECO:0000256" key="7">
    <source>
        <dbReference type="ARBA" id="ARBA00029804"/>
    </source>
</evidence>
<dbReference type="OrthoDB" id="8110916at2759"/>
<accession>A0A8T2N3J1</accession>
<evidence type="ECO:0000256" key="3">
    <source>
        <dbReference type="ARBA" id="ARBA00022840"/>
    </source>
</evidence>
<keyword evidence="4" id="KW-0521">NADP</keyword>
<evidence type="ECO:0000259" key="10">
    <source>
        <dbReference type="PROSITE" id="PS51383"/>
    </source>
</evidence>
<feature type="domain" description="YjeF C-terminal" evidence="10">
    <location>
        <begin position="1"/>
        <end position="140"/>
    </location>
</feature>
<dbReference type="GO" id="GO:0005524">
    <property type="term" value="F:ATP binding"/>
    <property type="evidence" value="ECO:0007669"/>
    <property type="project" value="UniProtKB-KW"/>
</dbReference>
<keyword evidence="12" id="KW-1185">Reference proteome</keyword>
<evidence type="ECO:0000313" key="11">
    <source>
        <dbReference type="EMBL" id="KAG9335009.1"/>
    </source>
</evidence>
<proteinExistence type="predicted"/>
<dbReference type="PANTHER" id="PTHR12592">
    <property type="entry name" value="ATP-DEPENDENT (S)-NAD(P)H-HYDRATE DEHYDRATASE FAMILY MEMBER"/>
    <property type="match status" value="1"/>
</dbReference>
<evidence type="ECO:0000256" key="9">
    <source>
        <dbReference type="ARBA" id="ARBA00048847"/>
    </source>
</evidence>
<sequence>DIIEKSKTRDIPIIIDADGLWLVAQQPSIIQGYQKGILTPNFMEFSRLYEAVVMIVCSQEGSGRRCGGQGDLLSGSLGVLAHWAFSSPVENTKSITPPLVAAYGACTLTRQCNRQAFHKHGRATTTSDMIQEIGGAFKTLFES</sequence>
<comment type="catalytic activity">
    <reaction evidence="8">
        <text>(6S)-NADPHX + ATP = ADP + phosphate + NADPH + H(+)</text>
        <dbReference type="Rhea" id="RHEA:32231"/>
        <dbReference type="ChEBI" id="CHEBI:15378"/>
        <dbReference type="ChEBI" id="CHEBI:30616"/>
        <dbReference type="ChEBI" id="CHEBI:43474"/>
        <dbReference type="ChEBI" id="CHEBI:57783"/>
        <dbReference type="ChEBI" id="CHEBI:64076"/>
        <dbReference type="ChEBI" id="CHEBI:456216"/>
        <dbReference type="EC" id="4.2.1.93"/>
    </reaction>
</comment>
<dbReference type="GO" id="GO:0047453">
    <property type="term" value="F:ATP-dependent NAD(P)H-hydrate dehydratase activity"/>
    <property type="evidence" value="ECO:0007669"/>
    <property type="project" value="UniProtKB-EC"/>
</dbReference>
<dbReference type="PROSITE" id="PS51383">
    <property type="entry name" value="YJEF_C_3"/>
    <property type="match status" value="1"/>
</dbReference>
<dbReference type="EC" id="4.2.1.93" evidence="1"/>
<evidence type="ECO:0000256" key="8">
    <source>
        <dbReference type="ARBA" id="ARBA00047472"/>
    </source>
</evidence>
<comment type="caution">
    <text evidence="11">The sequence shown here is derived from an EMBL/GenBank/DDBJ whole genome shotgun (WGS) entry which is preliminary data.</text>
</comment>